<sequence length="142" mass="15363">MTLVGAQARSLDRFAGRANERSEHCEHCGAGVRVVLRSAAEVCRRRRAHRLLWPVWAVPAAVGGWGLVQVVRAGDGRGYDGLFGLLVTAAGTVLLGCSALRSLVLTRGFDTSGVSRRDDREPCGVRHGWAAPRPVDSHDRRP</sequence>
<protein>
    <submittedName>
        <fullName evidence="2">Uncharacterized protein</fullName>
    </submittedName>
</protein>
<comment type="caution">
    <text evidence="2">The sequence shown here is derived from an EMBL/GenBank/DDBJ whole genome shotgun (WGS) entry which is preliminary data.</text>
</comment>
<gene>
    <name evidence="2" type="ORF">AQJ30_36275</name>
</gene>
<feature type="transmembrane region" description="Helical" evidence="1">
    <location>
        <begin position="82"/>
        <end position="100"/>
    </location>
</feature>
<keyword evidence="1" id="KW-0472">Membrane</keyword>
<dbReference type="Proteomes" id="UP000053271">
    <property type="component" value="Unassembled WGS sequence"/>
</dbReference>
<dbReference type="EMBL" id="LMWS01000062">
    <property type="protein sequence ID" value="KUN32875.1"/>
    <property type="molecule type" value="Genomic_DNA"/>
</dbReference>
<evidence type="ECO:0000256" key="1">
    <source>
        <dbReference type="SAM" id="Phobius"/>
    </source>
</evidence>
<dbReference type="AlphaFoldDB" id="A0A101QMY6"/>
<name>A0A101QMY6_9ACTN</name>
<proteinExistence type="predicted"/>
<evidence type="ECO:0000313" key="3">
    <source>
        <dbReference type="Proteomes" id="UP000053271"/>
    </source>
</evidence>
<dbReference type="GeneID" id="91430033"/>
<organism evidence="2 3">
    <name type="scientific">Streptomyces longwoodensis</name>
    <dbReference type="NCBI Taxonomy" id="68231"/>
    <lineage>
        <taxon>Bacteria</taxon>
        <taxon>Bacillati</taxon>
        <taxon>Actinomycetota</taxon>
        <taxon>Actinomycetes</taxon>
        <taxon>Kitasatosporales</taxon>
        <taxon>Streptomycetaceae</taxon>
        <taxon>Streptomyces</taxon>
    </lineage>
</organism>
<feature type="transmembrane region" description="Helical" evidence="1">
    <location>
        <begin position="51"/>
        <end position="70"/>
    </location>
</feature>
<dbReference type="RefSeq" id="WP_067242485.1">
    <property type="nucleotide sequence ID" value="NZ_KQ948571.1"/>
</dbReference>
<keyword evidence="1" id="KW-1133">Transmembrane helix</keyword>
<accession>A0A101QMY6</accession>
<keyword evidence="1" id="KW-0812">Transmembrane</keyword>
<keyword evidence="3" id="KW-1185">Reference proteome</keyword>
<evidence type="ECO:0000313" key="2">
    <source>
        <dbReference type="EMBL" id="KUN32875.1"/>
    </source>
</evidence>
<reference evidence="2 3" key="1">
    <citation type="submission" date="2015-10" db="EMBL/GenBank/DDBJ databases">
        <title>Draft genome sequence of Streptomyces longwoodensis DSM 41677, type strain for the species Streptomyces longwoodensis.</title>
        <authorList>
            <person name="Ruckert C."/>
            <person name="Winkler A."/>
            <person name="Kalinowski J."/>
            <person name="Kampfer P."/>
            <person name="Glaeser S."/>
        </authorList>
    </citation>
    <scope>NUCLEOTIDE SEQUENCE [LARGE SCALE GENOMIC DNA]</scope>
    <source>
        <strain evidence="2 3">DSM 41677</strain>
    </source>
</reference>